<feature type="region of interest" description="Disordered" evidence="1">
    <location>
        <begin position="227"/>
        <end position="262"/>
    </location>
</feature>
<dbReference type="AlphaFoldDB" id="A0A0C4EJL5"/>
<dbReference type="EMBL" id="ADAS02000052">
    <property type="protein sequence ID" value="OAV93336.1"/>
    <property type="molecule type" value="Genomic_DNA"/>
</dbReference>
<dbReference type="EnsemblFungi" id="PTTG_00936-t43_1">
    <property type="protein sequence ID" value="PTTG_00936-t43_1-p1"/>
    <property type="gene ID" value="PTTG_00936"/>
</dbReference>
<reference evidence="2" key="2">
    <citation type="submission" date="2016-05" db="EMBL/GenBank/DDBJ databases">
        <title>Comparative analysis highlights variable genome content of wheat rusts and divergence of the mating loci.</title>
        <authorList>
            <person name="Cuomo C.A."/>
            <person name="Bakkeren G."/>
            <person name="Szabo L."/>
            <person name="Khalil H."/>
            <person name="Joly D."/>
            <person name="Goldberg J."/>
            <person name="Young S."/>
            <person name="Zeng Q."/>
            <person name="Fellers J."/>
        </authorList>
    </citation>
    <scope>NUCLEOTIDE SEQUENCE [LARGE SCALE GENOMIC DNA]</scope>
    <source>
        <strain evidence="2">1-1 BBBD Race 1</strain>
    </source>
</reference>
<reference evidence="2" key="1">
    <citation type="submission" date="2009-11" db="EMBL/GenBank/DDBJ databases">
        <authorList>
            <consortium name="The Broad Institute Genome Sequencing Platform"/>
            <person name="Ward D."/>
            <person name="Feldgarden M."/>
            <person name="Earl A."/>
            <person name="Young S.K."/>
            <person name="Zeng Q."/>
            <person name="Koehrsen M."/>
            <person name="Alvarado L."/>
            <person name="Berlin A."/>
            <person name="Bochicchio J."/>
            <person name="Borenstein D."/>
            <person name="Chapman S.B."/>
            <person name="Chen Z."/>
            <person name="Engels R."/>
            <person name="Freedman E."/>
            <person name="Gellesch M."/>
            <person name="Goldberg J."/>
            <person name="Griggs A."/>
            <person name="Gujja S."/>
            <person name="Heilman E."/>
            <person name="Heiman D."/>
            <person name="Hepburn T."/>
            <person name="Howarth C."/>
            <person name="Jen D."/>
            <person name="Larson L."/>
            <person name="Lewis B."/>
            <person name="Mehta T."/>
            <person name="Park D."/>
            <person name="Pearson M."/>
            <person name="Roberts A."/>
            <person name="Saif S."/>
            <person name="Shea T."/>
            <person name="Shenoy N."/>
            <person name="Sisk P."/>
            <person name="Stolte C."/>
            <person name="Sykes S."/>
            <person name="Thomson T."/>
            <person name="Walk T."/>
            <person name="White J."/>
            <person name="Yandava C."/>
            <person name="Izard J."/>
            <person name="Baranova O.V."/>
            <person name="Blanton J.M."/>
            <person name="Tanner A.C."/>
            <person name="Dewhirst F.E."/>
            <person name="Haas B."/>
            <person name="Nusbaum C."/>
            <person name="Birren B."/>
        </authorList>
    </citation>
    <scope>NUCLEOTIDE SEQUENCE [LARGE SCALE GENOMIC DNA]</scope>
    <source>
        <strain evidence="2">1-1 BBBD Race 1</strain>
    </source>
</reference>
<dbReference type="VEuPathDB" id="FungiDB:PTTG_00936"/>
<evidence type="ECO:0000313" key="3">
    <source>
        <dbReference type="EnsemblFungi" id="PTTG_00936-t43_1-p1"/>
    </source>
</evidence>
<name>A0A0C4EJL5_PUCT1</name>
<gene>
    <name evidence="2" type="ORF">PTTG_00936</name>
</gene>
<reference evidence="3 4" key="3">
    <citation type="journal article" date="2017" name="G3 (Bethesda)">
        <title>Comparative analysis highlights variable genome content of wheat rusts and divergence of the mating loci.</title>
        <authorList>
            <person name="Cuomo C.A."/>
            <person name="Bakkeren G."/>
            <person name="Khalil H.B."/>
            <person name="Panwar V."/>
            <person name="Joly D."/>
            <person name="Linning R."/>
            <person name="Sakthikumar S."/>
            <person name="Song X."/>
            <person name="Adiconis X."/>
            <person name="Fan L."/>
            <person name="Goldberg J.M."/>
            <person name="Levin J.Z."/>
            <person name="Young S."/>
            <person name="Zeng Q."/>
            <person name="Anikster Y."/>
            <person name="Bruce M."/>
            <person name="Wang M."/>
            <person name="Yin C."/>
            <person name="McCallum B."/>
            <person name="Szabo L.J."/>
            <person name="Hulbert S."/>
            <person name="Chen X."/>
            <person name="Fellers J.P."/>
        </authorList>
    </citation>
    <scope>NUCLEOTIDE SEQUENCE</scope>
    <source>
        <strain evidence="3">isolate 1-1 / race 1 (BBBD)</strain>
        <strain evidence="4">Isolate 1-1 / race 1 (BBBD)</strain>
    </source>
</reference>
<feature type="region of interest" description="Disordered" evidence="1">
    <location>
        <begin position="42"/>
        <end position="84"/>
    </location>
</feature>
<evidence type="ECO:0000256" key="1">
    <source>
        <dbReference type="SAM" id="MobiDB-lite"/>
    </source>
</evidence>
<evidence type="ECO:0000313" key="2">
    <source>
        <dbReference type="EMBL" id="OAV93336.1"/>
    </source>
</evidence>
<protein>
    <submittedName>
        <fullName evidence="2 3">Uncharacterized protein</fullName>
    </submittedName>
</protein>
<reference evidence="3" key="4">
    <citation type="submission" date="2025-05" db="UniProtKB">
        <authorList>
            <consortium name="EnsemblFungi"/>
        </authorList>
    </citation>
    <scope>IDENTIFICATION</scope>
    <source>
        <strain evidence="3">isolate 1-1 / race 1 (BBBD)</strain>
    </source>
</reference>
<proteinExistence type="predicted"/>
<accession>A0A0C4EJL5</accession>
<organism evidence="2">
    <name type="scientific">Puccinia triticina (isolate 1-1 / race 1 (BBBD))</name>
    <name type="common">Brown leaf rust fungus</name>
    <dbReference type="NCBI Taxonomy" id="630390"/>
    <lineage>
        <taxon>Eukaryota</taxon>
        <taxon>Fungi</taxon>
        <taxon>Dikarya</taxon>
        <taxon>Basidiomycota</taxon>
        <taxon>Pucciniomycotina</taxon>
        <taxon>Pucciniomycetes</taxon>
        <taxon>Pucciniales</taxon>
        <taxon>Pucciniaceae</taxon>
        <taxon>Puccinia</taxon>
    </lineage>
</organism>
<feature type="compositionally biased region" description="Basic and acidic residues" evidence="1">
    <location>
        <begin position="252"/>
        <end position="262"/>
    </location>
</feature>
<evidence type="ECO:0000313" key="4">
    <source>
        <dbReference type="Proteomes" id="UP000005240"/>
    </source>
</evidence>
<keyword evidence="4" id="KW-1185">Reference proteome</keyword>
<dbReference type="Proteomes" id="UP000005240">
    <property type="component" value="Unassembled WGS sequence"/>
</dbReference>
<sequence>MTPPPDCANCSSAKDHVRQAQVWARKHGVNKLLVNKRLKHPQEAALTSAAGPLLAARPSPTTGLKRPSADSPDQSPKRPCPAGSQTLGLAARFSAFRRDPTPIVLSPEPTFPQAPASSVPIHLPPPAEPAGLLNHQIAEISRNLRDNFPENPLWEEAVFPVAAVLKYVGAFREMYRALLHISAVTPAQRRRRYATFLVGINQLVERLELAVIVPTDKRTLRAQQNLEEALRNEPHPAQPTAAEYSAPIPAEPTRRSSESKLP</sequence>